<dbReference type="PANTHER" id="PTHR19229:SF265">
    <property type="match status" value="1"/>
</dbReference>
<dbReference type="Proteomes" id="UP000663882">
    <property type="component" value="Unassembled WGS sequence"/>
</dbReference>
<dbReference type="EMBL" id="CAJNOO010002716">
    <property type="protein sequence ID" value="CAF1291751.1"/>
    <property type="molecule type" value="Genomic_DNA"/>
</dbReference>
<gene>
    <name evidence="3" type="ORF">RFH988_LOCUS29253</name>
</gene>
<feature type="transmembrane region" description="Helical" evidence="1">
    <location>
        <begin position="346"/>
        <end position="368"/>
    </location>
</feature>
<dbReference type="GO" id="GO:0016887">
    <property type="term" value="F:ATP hydrolysis activity"/>
    <property type="evidence" value="ECO:0007669"/>
    <property type="project" value="InterPro"/>
</dbReference>
<dbReference type="SUPFAM" id="SSF52540">
    <property type="entry name" value="P-loop containing nucleoside triphosphate hydrolases"/>
    <property type="match status" value="1"/>
</dbReference>
<organism evidence="3 4">
    <name type="scientific">Rotaria sordida</name>
    <dbReference type="NCBI Taxonomy" id="392033"/>
    <lineage>
        <taxon>Eukaryota</taxon>
        <taxon>Metazoa</taxon>
        <taxon>Spiralia</taxon>
        <taxon>Gnathifera</taxon>
        <taxon>Rotifera</taxon>
        <taxon>Eurotatoria</taxon>
        <taxon>Bdelloidea</taxon>
        <taxon>Philodinida</taxon>
        <taxon>Philodinidae</taxon>
        <taxon>Rotaria</taxon>
    </lineage>
</organism>
<feature type="domain" description="ABC transporter" evidence="2">
    <location>
        <begin position="549"/>
        <end position="625"/>
    </location>
</feature>
<dbReference type="Pfam" id="PF00005">
    <property type="entry name" value="ABC_tran"/>
    <property type="match status" value="1"/>
</dbReference>
<feature type="transmembrane region" description="Helical" evidence="1">
    <location>
        <begin position="444"/>
        <end position="467"/>
    </location>
</feature>
<feature type="transmembrane region" description="Helical" evidence="1">
    <location>
        <begin position="256"/>
        <end position="278"/>
    </location>
</feature>
<dbReference type="PANTHER" id="PTHR19229">
    <property type="entry name" value="ATP-BINDING CASSETTE TRANSPORTER SUBFAMILY A ABCA"/>
    <property type="match status" value="1"/>
</dbReference>
<proteinExistence type="predicted"/>
<evidence type="ECO:0000313" key="4">
    <source>
        <dbReference type="Proteomes" id="UP000663882"/>
    </source>
</evidence>
<evidence type="ECO:0000259" key="2">
    <source>
        <dbReference type="Pfam" id="PF00005"/>
    </source>
</evidence>
<accession>A0A815D317</accession>
<keyword evidence="1" id="KW-0472">Membrane</keyword>
<dbReference type="AlphaFoldDB" id="A0A815D317"/>
<sequence>MDSLEGPKRHAGCMKFLGEYWALLIKMFLLTKRKRGQTIAEFLLAYVFLALLLGMRYLLDRNYYQARQITPFRPHDSMLSNSTTANVTYYYPYSLCTDAIVRNAVDGLTQNVPGFSSNVQAISDPTLSSLSNSTLETIFAYIYFTNIDASCNNSALIPDQVQYTLRMQENGLTYYRAQQVKLSESDYLWKRSPEDYCQDNRTALNYTTQFLGVQYFIDLSIIQYATNINQSISSIYMYHFGCPEVYLDQLHSGFNFFIPLFYSIIYVVTFILNVGYIVEERANKTKEYLRIFGLRTWVNNLVWLTRSMFIYFILTGVSTGLSKVVLQSSTGQWNSVSKAIFNYTHWTILWTVLFVYSIQVSTFAIFFGQFFKRTLLAKLIGLTIWILTFIDYYSRTPLAVRYILCLFPNIGLLFCLQVMEQYERRSSGMVTYGELYSNIFEYRLYIGLCLLLMLIYSILFMFLAIYLEHINPGEFGISQPWNYLFKKSYWKPSTVRPIGIENNNFSKINNNGISNENHWIELNSIENDKKPTMTINHLTKTFEKFQAVSDLSLNFYSGEVCTLLGHNGAGKTTTTFILVGMLKPTSGHVTIQGMDNQIHIEQVRHYLGFCPQYDILYNELSVQEHLELIGQ</sequence>
<protein>
    <recommendedName>
        <fullName evidence="2">ABC transporter domain-containing protein</fullName>
    </recommendedName>
</protein>
<dbReference type="InterPro" id="IPR027417">
    <property type="entry name" value="P-loop_NTPase"/>
</dbReference>
<feature type="transmembrane region" description="Helical" evidence="1">
    <location>
        <begin position="308"/>
        <end position="326"/>
    </location>
</feature>
<evidence type="ECO:0000256" key="1">
    <source>
        <dbReference type="SAM" id="Phobius"/>
    </source>
</evidence>
<name>A0A815D317_9BILA</name>
<dbReference type="Gene3D" id="3.40.50.300">
    <property type="entry name" value="P-loop containing nucleotide triphosphate hydrolases"/>
    <property type="match status" value="1"/>
</dbReference>
<feature type="transmembrane region" description="Helical" evidence="1">
    <location>
        <begin position="39"/>
        <end position="59"/>
    </location>
</feature>
<keyword evidence="1" id="KW-0812">Transmembrane</keyword>
<dbReference type="InterPro" id="IPR003439">
    <property type="entry name" value="ABC_transporter-like_ATP-bd"/>
</dbReference>
<dbReference type="GO" id="GO:0140359">
    <property type="term" value="F:ABC-type transporter activity"/>
    <property type="evidence" value="ECO:0007669"/>
    <property type="project" value="InterPro"/>
</dbReference>
<feature type="transmembrane region" description="Helical" evidence="1">
    <location>
        <begin position="399"/>
        <end position="419"/>
    </location>
</feature>
<keyword evidence="1" id="KW-1133">Transmembrane helix</keyword>
<dbReference type="OrthoDB" id="10255969at2759"/>
<comment type="caution">
    <text evidence="3">The sequence shown here is derived from an EMBL/GenBank/DDBJ whole genome shotgun (WGS) entry which is preliminary data.</text>
</comment>
<feature type="non-terminal residue" evidence="3">
    <location>
        <position position="1"/>
    </location>
</feature>
<dbReference type="GO" id="GO:0016020">
    <property type="term" value="C:membrane"/>
    <property type="evidence" value="ECO:0007669"/>
    <property type="project" value="InterPro"/>
</dbReference>
<feature type="transmembrane region" description="Helical" evidence="1">
    <location>
        <begin position="375"/>
        <end position="393"/>
    </location>
</feature>
<dbReference type="InterPro" id="IPR026082">
    <property type="entry name" value="ABCA"/>
</dbReference>
<evidence type="ECO:0000313" key="3">
    <source>
        <dbReference type="EMBL" id="CAF1291751.1"/>
    </source>
</evidence>
<dbReference type="GO" id="GO:0005524">
    <property type="term" value="F:ATP binding"/>
    <property type="evidence" value="ECO:0007669"/>
    <property type="project" value="InterPro"/>
</dbReference>
<reference evidence="3" key="1">
    <citation type="submission" date="2021-02" db="EMBL/GenBank/DDBJ databases">
        <authorList>
            <person name="Nowell W R."/>
        </authorList>
    </citation>
    <scope>NUCLEOTIDE SEQUENCE</scope>
</reference>